<proteinExistence type="predicted"/>
<feature type="domain" description="TLC" evidence="7">
    <location>
        <begin position="36"/>
        <end position="239"/>
    </location>
</feature>
<dbReference type="EMBL" id="JABCRI010000010">
    <property type="protein sequence ID" value="KAF8399897.1"/>
    <property type="molecule type" value="Genomic_DNA"/>
</dbReference>
<feature type="transmembrane region" description="Helical" evidence="6">
    <location>
        <begin position="104"/>
        <end position="124"/>
    </location>
</feature>
<accession>A0A834Z5S3</accession>
<evidence type="ECO:0000256" key="2">
    <source>
        <dbReference type="ARBA" id="ARBA00022692"/>
    </source>
</evidence>
<dbReference type="InterPro" id="IPR040327">
    <property type="entry name" value="At5g14285-like"/>
</dbReference>
<organism evidence="8 9">
    <name type="scientific">Tetracentron sinense</name>
    <name type="common">Spur-leaf</name>
    <dbReference type="NCBI Taxonomy" id="13715"/>
    <lineage>
        <taxon>Eukaryota</taxon>
        <taxon>Viridiplantae</taxon>
        <taxon>Streptophyta</taxon>
        <taxon>Embryophyta</taxon>
        <taxon>Tracheophyta</taxon>
        <taxon>Spermatophyta</taxon>
        <taxon>Magnoliopsida</taxon>
        <taxon>Trochodendrales</taxon>
        <taxon>Trochodendraceae</taxon>
        <taxon>Tetracentron</taxon>
    </lineage>
</organism>
<evidence type="ECO:0000259" key="7">
    <source>
        <dbReference type="PROSITE" id="PS50922"/>
    </source>
</evidence>
<evidence type="ECO:0000256" key="4">
    <source>
        <dbReference type="ARBA" id="ARBA00023136"/>
    </source>
</evidence>
<dbReference type="OrthoDB" id="204175at2759"/>
<feature type="transmembrane region" description="Helical" evidence="6">
    <location>
        <begin position="130"/>
        <end position="152"/>
    </location>
</feature>
<sequence length="247" mass="28147">METLTSSVPILPVFLSMFLFIYLLAYFGVFRNWSSKHRPEASSCLISLAHGTPAVILATCAMVTQSQRGFASANTIFQNLVLDFSIAYFLMDLLHYLIFSPYDILFIAHHLATLFVFSTCRYLVLHGAFAPLVLLVLGEVTSVCQNTWTLANAWKADVPTAAKLYDLLSLPFFVFYSIVRGLAGPLFVYEMGVFYFSGEADNVIPRWVWISWMVIVIMAILLSILWISNLWVELYRERTRKVENKLK</sequence>
<keyword evidence="3 6" id="KW-1133">Transmembrane helix</keyword>
<comment type="caution">
    <text evidence="8">The sequence shown here is derived from an EMBL/GenBank/DDBJ whole genome shotgun (WGS) entry which is preliminary data.</text>
</comment>
<dbReference type="AlphaFoldDB" id="A0A834Z5S3"/>
<feature type="transmembrane region" description="Helical" evidence="6">
    <location>
        <begin position="6"/>
        <end position="29"/>
    </location>
</feature>
<dbReference type="PROSITE" id="PS50922">
    <property type="entry name" value="TLC"/>
    <property type="match status" value="1"/>
</dbReference>
<name>A0A834Z5S3_TETSI</name>
<reference evidence="8 9" key="1">
    <citation type="submission" date="2020-04" db="EMBL/GenBank/DDBJ databases">
        <title>Plant Genome Project.</title>
        <authorList>
            <person name="Zhang R.-G."/>
        </authorList>
    </citation>
    <scope>NUCLEOTIDE SEQUENCE [LARGE SCALE GENOMIC DNA]</scope>
    <source>
        <strain evidence="8">YNK0</strain>
        <tissue evidence="8">Leaf</tissue>
    </source>
</reference>
<keyword evidence="9" id="KW-1185">Reference proteome</keyword>
<dbReference type="PANTHER" id="PTHR31766">
    <property type="entry name" value="GLABROUS1 ENHANCER-BINDING PROTEIN-LIKE 2"/>
    <property type="match status" value="1"/>
</dbReference>
<dbReference type="Pfam" id="PF03798">
    <property type="entry name" value="TRAM_LAG1_CLN8"/>
    <property type="match status" value="1"/>
</dbReference>
<feature type="transmembrane region" description="Helical" evidence="6">
    <location>
        <begin position="209"/>
        <end position="232"/>
    </location>
</feature>
<dbReference type="PANTHER" id="PTHR31766:SF2">
    <property type="entry name" value="GLABROUS1 ENHANCER-BINDING PROTEIN-LIKE 2"/>
    <property type="match status" value="1"/>
</dbReference>
<dbReference type="GO" id="GO:0016020">
    <property type="term" value="C:membrane"/>
    <property type="evidence" value="ECO:0007669"/>
    <property type="project" value="UniProtKB-SubCell"/>
</dbReference>
<feature type="transmembrane region" description="Helical" evidence="6">
    <location>
        <begin position="76"/>
        <end position="97"/>
    </location>
</feature>
<keyword evidence="4 5" id="KW-0472">Membrane</keyword>
<protein>
    <recommendedName>
        <fullName evidence="7">TLC domain-containing protein</fullName>
    </recommendedName>
</protein>
<dbReference type="OMA" id="RMIVFYV"/>
<keyword evidence="2 5" id="KW-0812">Transmembrane</keyword>
<evidence type="ECO:0000256" key="6">
    <source>
        <dbReference type="SAM" id="Phobius"/>
    </source>
</evidence>
<evidence type="ECO:0000256" key="1">
    <source>
        <dbReference type="ARBA" id="ARBA00004141"/>
    </source>
</evidence>
<dbReference type="InterPro" id="IPR006634">
    <property type="entry name" value="TLC-dom"/>
</dbReference>
<gene>
    <name evidence="8" type="ORF">HHK36_015767</name>
</gene>
<evidence type="ECO:0000313" key="8">
    <source>
        <dbReference type="EMBL" id="KAF8399897.1"/>
    </source>
</evidence>
<evidence type="ECO:0000256" key="5">
    <source>
        <dbReference type="PROSITE-ProRule" id="PRU00205"/>
    </source>
</evidence>
<feature type="transmembrane region" description="Helical" evidence="6">
    <location>
        <begin position="164"/>
        <end position="189"/>
    </location>
</feature>
<evidence type="ECO:0000313" key="9">
    <source>
        <dbReference type="Proteomes" id="UP000655225"/>
    </source>
</evidence>
<dbReference type="Proteomes" id="UP000655225">
    <property type="component" value="Unassembled WGS sequence"/>
</dbReference>
<evidence type="ECO:0000256" key="3">
    <source>
        <dbReference type="ARBA" id="ARBA00022989"/>
    </source>
</evidence>
<dbReference type="SMART" id="SM00724">
    <property type="entry name" value="TLC"/>
    <property type="match status" value="1"/>
</dbReference>
<comment type="subcellular location">
    <subcellularLocation>
        <location evidence="1">Membrane</location>
        <topology evidence="1">Multi-pass membrane protein</topology>
    </subcellularLocation>
</comment>
<feature type="transmembrane region" description="Helical" evidence="6">
    <location>
        <begin position="41"/>
        <end position="64"/>
    </location>
</feature>